<protein>
    <recommendedName>
        <fullName evidence="1">Tf2-1-like SH3-like domain-containing protein</fullName>
    </recommendedName>
</protein>
<name>H3H8X9_PHYRM</name>
<organism evidence="2 3">
    <name type="scientific">Phytophthora ramorum</name>
    <name type="common">Sudden oak death agent</name>
    <dbReference type="NCBI Taxonomy" id="164328"/>
    <lineage>
        <taxon>Eukaryota</taxon>
        <taxon>Sar</taxon>
        <taxon>Stramenopiles</taxon>
        <taxon>Oomycota</taxon>
        <taxon>Peronosporomycetes</taxon>
        <taxon>Peronosporales</taxon>
        <taxon>Peronosporaceae</taxon>
        <taxon>Phytophthora</taxon>
    </lineage>
</organism>
<dbReference type="Proteomes" id="UP000005238">
    <property type="component" value="Unassembled WGS sequence"/>
</dbReference>
<sequence length="101" mass="11494">MAESQDQQKENADARGRVSAVFKTKLRTRFIGPFKVMAKKGLAYTLNLPKKMRTHPVFYVGLPKPYRDPARTSLKVGDPVRQRSWGLEPVDVLPELINLMP</sequence>
<keyword evidence="3" id="KW-1185">Reference proteome</keyword>
<dbReference type="InterPro" id="IPR056924">
    <property type="entry name" value="SH3_Tf2-1"/>
</dbReference>
<dbReference type="OMA" id="TRFIGPF"/>
<dbReference type="EMBL" id="DS567649">
    <property type="status" value="NOT_ANNOTATED_CDS"/>
    <property type="molecule type" value="Genomic_DNA"/>
</dbReference>
<evidence type="ECO:0000259" key="1">
    <source>
        <dbReference type="Pfam" id="PF24626"/>
    </source>
</evidence>
<reference evidence="2" key="2">
    <citation type="submission" date="2015-06" db="UniProtKB">
        <authorList>
            <consortium name="EnsemblProtists"/>
        </authorList>
    </citation>
    <scope>IDENTIFICATION</scope>
    <source>
        <strain evidence="2">Pr102</strain>
    </source>
</reference>
<dbReference type="STRING" id="164328.H3H8X9"/>
<feature type="domain" description="Tf2-1-like SH3-like" evidence="1">
    <location>
        <begin position="22"/>
        <end position="67"/>
    </location>
</feature>
<dbReference type="Pfam" id="PF24626">
    <property type="entry name" value="SH3_Tf2-1"/>
    <property type="match status" value="1"/>
</dbReference>
<evidence type="ECO:0000313" key="3">
    <source>
        <dbReference type="Proteomes" id="UP000005238"/>
    </source>
</evidence>
<dbReference type="AlphaFoldDB" id="H3H8X9"/>
<dbReference type="EnsemblProtists" id="Phyra87281">
    <property type="protein sequence ID" value="Phyra87281"/>
    <property type="gene ID" value="Phyra87281"/>
</dbReference>
<accession>H3H8X9</accession>
<dbReference type="InParanoid" id="H3H8X9"/>
<dbReference type="HOGENOM" id="CLU_2297251_0_0_1"/>
<evidence type="ECO:0000313" key="2">
    <source>
        <dbReference type="EnsemblProtists" id="Phyra87281"/>
    </source>
</evidence>
<reference evidence="3" key="1">
    <citation type="journal article" date="2006" name="Science">
        <title>Phytophthora genome sequences uncover evolutionary origins and mechanisms of pathogenesis.</title>
        <authorList>
            <person name="Tyler B.M."/>
            <person name="Tripathy S."/>
            <person name="Zhang X."/>
            <person name="Dehal P."/>
            <person name="Jiang R.H."/>
            <person name="Aerts A."/>
            <person name="Arredondo F.D."/>
            <person name="Baxter L."/>
            <person name="Bensasson D."/>
            <person name="Beynon J.L."/>
            <person name="Chapman J."/>
            <person name="Damasceno C.M."/>
            <person name="Dorrance A.E."/>
            <person name="Dou D."/>
            <person name="Dickerman A.W."/>
            <person name="Dubchak I.L."/>
            <person name="Garbelotto M."/>
            <person name="Gijzen M."/>
            <person name="Gordon S.G."/>
            <person name="Govers F."/>
            <person name="Grunwald N.J."/>
            <person name="Huang W."/>
            <person name="Ivors K.L."/>
            <person name="Jones R.W."/>
            <person name="Kamoun S."/>
            <person name="Krampis K."/>
            <person name="Lamour K.H."/>
            <person name="Lee M.K."/>
            <person name="McDonald W.H."/>
            <person name="Medina M."/>
            <person name="Meijer H.J."/>
            <person name="Nordberg E.K."/>
            <person name="Maclean D.J."/>
            <person name="Ospina-Giraldo M.D."/>
            <person name="Morris P.F."/>
            <person name="Phuntumart V."/>
            <person name="Putnam N.H."/>
            <person name="Rash S."/>
            <person name="Rose J.K."/>
            <person name="Sakihama Y."/>
            <person name="Salamov A.A."/>
            <person name="Savidor A."/>
            <person name="Scheuring C.F."/>
            <person name="Smith B.M."/>
            <person name="Sobral B.W."/>
            <person name="Terry A."/>
            <person name="Torto-Alalibo T.A."/>
            <person name="Win J."/>
            <person name="Xu Z."/>
            <person name="Zhang H."/>
            <person name="Grigoriev I.V."/>
            <person name="Rokhsar D.S."/>
            <person name="Boore J.L."/>
        </authorList>
    </citation>
    <scope>NUCLEOTIDE SEQUENCE [LARGE SCALE GENOMIC DNA]</scope>
    <source>
        <strain evidence="3">Pr102</strain>
    </source>
</reference>
<proteinExistence type="predicted"/>